<dbReference type="EMBL" id="QDLV01000007">
    <property type="protein sequence ID" value="PVJ48109.1"/>
    <property type="molecule type" value="Genomic_DNA"/>
</dbReference>
<evidence type="ECO:0000313" key="4">
    <source>
        <dbReference type="Proteomes" id="UP000245551"/>
    </source>
</evidence>
<accession>A0A2T8XBT2</accession>
<proteinExistence type="predicted"/>
<organism evidence="1 4">
    <name type="scientific">Salmonella enterica subsp. enterica serovar Gaminara</name>
    <dbReference type="NCBI Taxonomy" id="913070"/>
    <lineage>
        <taxon>Bacteria</taxon>
        <taxon>Pseudomonadati</taxon>
        <taxon>Pseudomonadota</taxon>
        <taxon>Gammaproteobacteria</taxon>
        <taxon>Enterobacterales</taxon>
        <taxon>Enterobacteriaceae</taxon>
        <taxon>Salmonella</taxon>
    </lineage>
</organism>
<dbReference type="Proteomes" id="UP000245551">
    <property type="component" value="Unassembled WGS sequence"/>
</dbReference>
<comment type="caution">
    <text evidence="1">The sequence shown here is derived from an EMBL/GenBank/DDBJ whole genome shotgun (WGS) entry which is preliminary data.</text>
</comment>
<dbReference type="Proteomes" id="UP000245068">
    <property type="component" value="Unassembled WGS sequence"/>
</dbReference>
<dbReference type="AlphaFoldDB" id="A0A2T8XBT2"/>
<dbReference type="EMBL" id="QDOO01000008">
    <property type="protein sequence ID" value="PVM66665.1"/>
    <property type="molecule type" value="Genomic_DNA"/>
</dbReference>
<protein>
    <recommendedName>
        <fullName evidence="5">L-asparaginase</fullName>
    </recommendedName>
</protein>
<evidence type="ECO:0000313" key="1">
    <source>
        <dbReference type="EMBL" id="PVJ48109.1"/>
    </source>
</evidence>
<reference evidence="3 4" key="1">
    <citation type="submission" date="2018-04" db="EMBL/GenBank/DDBJ databases">
        <title>Serotype diversity and antimicrobial resistance among Salmonella enterica isolated from patients at an equine referral hospital.</title>
        <authorList>
            <person name="Leon I.M."/>
            <person name="Lawhon S.D."/>
            <person name="Norman K.N."/>
            <person name="Threadgill D.S."/>
            <person name="Ohta N."/>
            <person name="Vinasco J."/>
            <person name="Scott H.M."/>
        </authorList>
    </citation>
    <scope>NUCLEOTIDE SEQUENCE [LARGE SCALE GENOMIC DNA]</scope>
    <source>
        <strain evidence="2 3">159</strain>
        <strain evidence="1 4">230</strain>
    </source>
</reference>
<evidence type="ECO:0008006" key="5">
    <source>
        <dbReference type="Google" id="ProtNLM"/>
    </source>
</evidence>
<sequence>MCAATKCQAHKAILFAILVLGSAHNPHVLRVRSGCSALSVTKLAATITPYGPGNKRRTCLIKLSDESLMGQVPDNSTY</sequence>
<evidence type="ECO:0000313" key="2">
    <source>
        <dbReference type="EMBL" id="PVM66665.1"/>
    </source>
</evidence>
<name>A0A2T8XBT2_SALET</name>
<gene>
    <name evidence="2" type="ORF">C4784_10765</name>
    <name evidence="1" type="ORF">C4855_10445</name>
</gene>
<evidence type="ECO:0000313" key="3">
    <source>
        <dbReference type="Proteomes" id="UP000245068"/>
    </source>
</evidence>